<gene>
    <name evidence="1" type="ORF">LX32DRAFT_588127</name>
</gene>
<sequence length="137" mass="16533">MGSSQSVTSKPNGYYGLEAISAHAARIYRTPYYAERVLRLAQSQQDRFHYIFDEESSSNYHIKRGWEMEKYRAGQTLTGRKLRHSLRDMDREMAHQLQVNENKFRRRKQRALDQFKYEWKHDNEARSFPYWGRGLYC</sequence>
<evidence type="ECO:0000313" key="2">
    <source>
        <dbReference type="Proteomes" id="UP001232148"/>
    </source>
</evidence>
<protein>
    <submittedName>
        <fullName evidence="1">Uncharacterized protein</fullName>
    </submittedName>
</protein>
<name>A0AAD9HKM6_9PEZI</name>
<keyword evidence="2" id="KW-1185">Reference proteome</keyword>
<dbReference type="AlphaFoldDB" id="A0AAD9HKM6"/>
<reference evidence="1" key="1">
    <citation type="submission" date="2021-06" db="EMBL/GenBank/DDBJ databases">
        <title>Comparative genomics, transcriptomics and evolutionary studies reveal genomic signatures of adaptation to plant cell wall in hemibiotrophic fungi.</title>
        <authorList>
            <consortium name="DOE Joint Genome Institute"/>
            <person name="Baroncelli R."/>
            <person name="Diaz J.F."/>
            <person name="Benocci T."/>
            <person name="Peng M."/>
            <person name="Battaglia E."/>
            <person name="Haridas S."/>
            <person name="Andreopoulos W."/>
            <person name="Labutti K."/>
            <person name="Pangilinan J."/>
            <person name="Floch G.L."/>
            <person name="Makela M.R."/>
            <person name="Henrissat B."/>
            <person name="Grigoriev I.V."/>
            <person name="Crouch J.A."/>
            <person name="De Vries R.P."/>
            <person name="Sukno S.A."/>
            <person name="Thon M.R."/>
        </authorList>
    </citation>
    <scope>NUCLEOTIDE SEQUENCE</scope>
    <source>
        <strain evidence="1">MAFF235873</strain>
    </source>
</reference>
<comment type="caution">
    <text evidence="1">The sequence shown here is derived from an EMBL/GenBank/DDBJ whole genome shotgun (WGS) entry which is preliminary data.</text>
</comment>
<dbReference type="EMBL" id="MU842860">
    <property type="protein sequence ID" value="KAK2029754.1"/>
    <property type="molecule type" value="Genomic_DNA"/>
</dbReference>
<organism evidence="1 2">
    <name type="scientific">Colletotrichum zoysiae</name>
    <dbReference type="NCBI Taxonomy" id="1216348"/>
    <lineage>
        <taxon>Eukaryota</taxon>
        <taxon>Fungi</taxon>
        <taxon>Dikarya</taxon>
        <taxon>Ascomycota</taxon>
        <taxon>Pezizomycotina</taxon>
        <taxon>Sordariomycetes</taxon>
        <taxon>Hypocreomycetidae</taxon>
        <taxon>Glomerellales</taxon>
        <taxon>Glomerellaceae</taxon>
        <taxon>Colletotrichum</taxon>
        <taxon>Colletotrichum graminicola species complex</taxon>
    </lineage>
</organism>
<evidence type="ECO:0000313" key="1">
    <source>
        <dbReference type="EMBL" id="KAK2029754.1"/>
    </source>
</evidence>
<dbReference type="Proteomes" id="UP001232148">
    <property type="component" value="Unassembled WGS sequence"/>
</dbReference>
<proteinExistence type="predicted"/>
<accession>A0AAD9HKM6</accession>